<dbReference type="Gene3D" id="1.10.238.10">
    <property type="entry name" value="EF-hand"/>
    <property type="match status" value="1"/>
</dbReference>
<dbReference type="InterPro" id="IPR050230">
    <property type="entry name" value="CALM/Myosin/TropC-like"/>
</dbReference>
<dbReference type="SUPFAM" id="SSF47473">
    <property type="entry name" value="EF-hand"/>
    <property type="match status" value="1"/>
</dbReference>
<evidence type="ECO:0008006" key="5">
    <source>
        <dbReference type="Google" id="ProtNLM"/>
    </source>
</evidence>
<protein>
    <recommendedName>
        <fullName evidence="5">EF-hand domain-containing protein</fullName>
    </recommendedName>
</protein>
<dbReference type="Proteomes" id="UP000541610">
    <property type="component" value="Unassembled WGS sequence"/>
</dbReference>
<dbReference type="GO" id="GO:0046872">
    <property type="term" value="F:metal ion binding"/>
    <property type="evidence" value="ECO:0007669"/>
    <property type="project" value="UniProtKB-KW"/>
</dbReference>
<evidence type="ECO:0000313" key="3">
    <source>
        <dbReference type="EMBL" id="KAF4688628.1"/>
    </source>
</evidence>
<evidence type="ECO:0000313" key="4">
    <source>
        <dbReference type="Proteomes" id="UP000541610"/>
    </source>
</evidence>
<comment type="caution">
    <text evidence="3">The sequence shown here is derived from an EMBL/GenBank/DDBJ whole genome shotgun (WGS) entry which is preliminary data.</text>
</comment>
<keyword evidence="1" id="KW-0479">Metal-binding</keyword>
<dbReference type="OrthoDB" id="687730at2759"/>
<keyword evidence="2" id="KW-0677">Repeat</keyword>
<dbReference type="PANTHER" id="PTHR23048">
    <property type="entry name" value="MYOSIN LIGHT CHAIN 1, 3"/>
    <property type="match status" value="1"/>
</dbReference>
<dbReference type="PANTHER" id="PTHR23048:SF0">
    <property type="entry name" value="CALMODULIN LIKE 3"/>
    <property type="match status" value="1"/>
</dbReference>
<sequence>MTQSGLLANASFTVTSLREVFEAHMPLEWNFSPSYFKRVDMSRPVNGNPTIRAHADSATNGASKAKSDYYLEQYQSFNQDGQGCSSSDLGHLLRLCGFSPTNAMIRAFEAEVEAAKVEDPRVSPQQFLDFCGRCSEHLRQHTQLDLSAFFNPMDPGDTGLVSIKAFRAVMENAGEPFTREEVDIFIRDFSTDGLVLDYKAMIDTYARVLLRYEEDLYMRVCGPEQVYAAEVEACAECPPRCYHSRHLDPRAHELKCICDRNDPALWNFTMDDFAEKLTNAGSPHRLDTVFNDVREPTLHSIDPINATIVHYSRGIWNVVSLPIDLRCPNTTAKNVATAQALIRRFGLLAPPIPTDTLWWTLRPYTAFGVDGSVDSMLTQMAMVQHRGLLAMLIPTRIIHHRSIVTPGFMATEELTGLVFLVAGGGSQDETFARLRHCSIAFPDGLITGRQGEISLEKIVLKELDGPQSGSCDIDAVGRVIDQIDAIEMRMRDAGRLEQSCIDHSTQYPRPEPHSTADEVSPEARSLKVGFLKHLSSYKARSASHSSSGRPVCTMHRLWNSRRMRNLASRALSYTATDVFGKCWQLAEDLIIPKLVEVNPKIRFCRKDPFTDPSSYYADPCCNAAVLSEEPCIPHRGPATAAKPWKVNITLAASSCLKDDSGSASYVRRVLQGGSAVVHRQLFSGVGDDCDATVHRSLLADSRVPNSIESCMEVVYGAYQQNSPSVCTPVSEISDGHCWEAFNKLVETTEEKCLNSATTSEAAQLCEGRRRMHTQWLTDCITNTCNMAETLSNSGSLSAFMATSYIDQHCTVTGRDSAMLCMDSCRETSGPQPVATRECYRPMGPNWRRSRTVRDETKKRFGWFSLDSVEGDASVHYRVDDGVEVPTSGSAFEIDEMMRSPHPHSRPTVELRRSWKIKEAADEKVWEAFTLWEEERREAEEAAIVEQYPAGQPSLTDPIGPSPSDIRQSTLNASCNHRCNCNCSSCTANVSHTLSFACSSATTILGRSLASCSECEVCCMDLCLPDCLHNAEGGQPLLANGEPSSAAVSYNPEDYQPSVVQSTLTCRALLNHPDTSYDTRAPWTASSDISFKNVERIKCLHQRNTCIHNFGSDGDSVQTAVDPVVAYELCEREVLEGVASPGRGRRLAIATEPRCKDLTLFYWGSPVAIPSAGPSSIGTLQLTMAKGDAIIDCPDPLRVFGGPTRTSSPYLDVEQGQIYADLFVAPGISTRGWPSEFLAAEQEFAEFNVTPPSPPDPLLLAQYEAWKSRYQNLNCRSTESMTFDKSLPNRHWSQGIRTASRSCSFPVCNVDHGIRDKNLCAEKSGCVGAECSYCKSDNLPTEPNGVCLDFKVRSESEQGGVWVEGLLFNISSGRAEQTPPGQGVCALPHRPLVFCVGPLQTIRRCSDYEPFTTCDHDEIAKLIKCRSAHRQCQDPVSCRLSGRCSSSRSLQLREGGSAGRCILPTMNFDLLRQGCHRGLDVCFVPIQESPWGMMVVDMAEASADFLTQDAEAGRIHSKLDRGNYDPVMFNYTLKEARRVDHQRCEEIGEELGISTYWVGNSWTRQRGEDLAHILATLMQNIRASSSDASLVPSGCCAASRRGDASSCDLFTGPIVDASNATALESERERCHEAGGEWRPVWSWIDKGEWVTSGELRETGLAFRAKEFAPINRWVDNREIDKSALRRILYSAFARLTSDAWVEYLRCRLHPTVKAVMMVAKFCSPQAFLLEPHLRDQQARFKERLGASYDPVHPSLHTLGSSFPLGGLHTTWLSAERIMQHGYADRLATGDGVVVTWYSSSVVSAEAEELLEGLQGSKRSLGTNKLQVEVVPMEEAIALAANPLALPGRYAFAMAKLSRISPTATPTSPQPTRLPGFNKVGYESYPEAFVQYMIRMANPELFDTTTPSPQQQAEEEALSQMYAGMESEDPRLYLTYQFNESFTADADGLVGVPVPLADSTSCWSSVSNSQGRAVGQVIGDCVTLNISRPLAGPVDLCLPIAPPELLPRNTGIFDTMDFGVLRRAERFDLNEASEGIATPDPVYGLLRPGDGWIRALGKQLTKVTETHICAFVMEQHWTFCPILRMNDSMHVWPASEEVFAEDSLSAGTSCAELDTILDNVHREQFAGMDNTYKQLGSLRTTSDDMYHCAQCNGGLLAVDSFNSSGTSLPLNGEPRTTSAPRKSKSVTSLSVPLLHYMISLFMV</sequence>
<evidence type="ECO:0000256" key="2">
    <source>
        <dbReference type="ARBA" id="ARBA00022737"/>
    </source>
</evidence>
<dbReference type="GO" id="GO:0016460">
    <property type="term" value="C:myosin II complex"/>
    <property type="evidence" value="ECO:0007669"/>
    <property type="project" value="TreeGrafter"/>
</dbReference>
<proteinExistence type="predicted"/>
<dbReference type="InterPro" id="IPR011992">
    <property type="entry name" value="EF-hand-dom_pair"/>
</dbReference>
<evidence type="ECO:0000256" key="1">
    <source>
        <dbReference type="ARBA" id="ARBA00022723"/>
    </source>
</evidence>
<name>A0A7J6NXU2_PEROL</name>
<dbReference type="EMBL" id="JABANP010000146">
    <property type="protein sequence ID" value="KAF4688628.1"/>
    <property type="molecule type" value="Genomic_DNA"/>
</dbReference>
<reference evidence="3 4" key="1">
    <citation type="submission" date="2020-04" db="EMBL/GenBank/DDBJ databases">
        <title>Perkinsus olseni comparative genomics.</title>
        <authorList>
            <person name="Bogema D.R."/>
        </authorList>
    </citation>
    <scope>NUCLEOTIDE SEQUENCE [LARGE SCALE GENOMIC DNA]</scope>
    <source>
        <strain evidence="3">00978-12</strain>
    </source>
</reference>
<organism evidence="3 4">
    <name type="scientific">Perkinsus olseni</name>
    <name type="common">Perkinsus atlanticus</name>
    <dbReference type="NCBI Taxonomy" id="32597"/>
    <lineage>
        <taxon>Eukaryota</taxon>
        <taxon>Sar</taxon>
        <taxon>Alveolata</taxon>
        <taxon>Perkinsozoa</taxon>
        <taxon>Perkinsea</taxon>
        <taxon>Perkinsida</taxon>
        <taxon>Perkinsidae</taxon>
        <taxon>Perkinsus</taxon>
    </lineage>
</organism>
<accession>A0A7J6NXU2</accession>
<gene>
    <name evidence="3" type="ORF">FOZ60_002548</name>
</gene>